<sequence>MDPTYSKESKAEYKLEQLAKEFEQRNPEELLAARGAPAAVEKTFPPTSKLPDVAAAPSSLPEGVKEEVQFCGIFSTKKQD</sequence>
<dbReference type="OrthoDB" id="5780699at2759"/>
<evidence type="ECO:0000313" key="2">
    <source>
        <dbReference type="EMBL" id="PIC29093.1"/>
    </source>
</evidence>
<dbReference type="EMBL" id="PDUG01000005">
    <property type="protein sequence ID" value="PIC29093.1"/>
    <property type="molecule type" value="Genomic_DNA"/>
</dbReference>
<gene>
    <name evidence="2" type="primary">Cnig_chr_V.g20800</name>
    <name evidence="2" type="ORF">B9Z55_020800</name>
</gene>
<evidence type="ECO:0000256" key="1">
    <source>
        <dbReference type="SAM" id="MobiDB-lite"/>
    </source>
</evidence>
<name>A0A2G5TPC6_9PELO</name>
<evidence type="ECO:0000313" key="3">
    <source>
        <dbReference type="Proteomes" id="UP000230233"/>
    </source>
</evidence>
<proteinExistence type="predicted"/>
<comment type="caution">
    <text evidence="2">The sequence shown here is derived from an EMBL/GenBank/DDBJ whole genome shotgun (WGS) entry which is preliminary data.</text>
</comment>
<accession>A0A2G5TPC6</accession>
<dbReference type="AlphaFoldDB" id="A0A2G5TPC6"/>
<dbReference type="Proteomes" id="UP000230233">
    <property type="component" value="Chromosome V"/>
</dbReference>
<feature type="region of interest" description="Disordered" evidence="1">
    <location>
        <begin position="36"/>
        <end position="61"/>
    </location>
</feature>
<organism evidence="2 3">
    <name type="scientific">Caenorhabditis nigoni</name>
    <dbReference type="NCBI Taxonomy" id="1611254"/>
    <lineage>
        <taxon>Eukaryota</taxon>
        <taxon>Metazoa</taxon>
        <taxon>Ecdysozoa</taxon>
        <taxon>Nematoda</taxon>
        <taxon>Chromadorea</taxon>
        <taxon>Rhabditida</taxon>
        <taxon>Rhabditina</taxon>
        <taxon>Rhabditomorpha</taxon>
        <taxon>Rhabditoidea</taxon>
        <taxon>Rhabditidae</taxon>
        <taxon>Peloderinae</taxon>
        <taxon>Caenorhabditis</taxon>
    </lineage>
</organism>
<keyword evidence="3" id="KW-1185">Reference proteome</keyword>
<protein>
    <submittedName>
        <fullName evidence="2">Uncharacterized protein</fullName>
    </submittedName>
</protein>
<reference evidence="3" key="1">
    <citation type="submission" date="2017-10" db="EMBL/GenBank/DDBJ databases">
        <title>Rapid genome shrinkage in a self-fertile nematode reveals novel sperm competition proteins.</title>
        <authorList>
            <person name="Yin D."/>
            <person name="Schwarz E.M."/>
            <person name="Thomas C.G."/>
            <person name="Felde R.L."/>
            <person name="Korf I.F."/>
            <person name="Cutter A.D."/>
            <person name="Schartner C.M."/>
            <person name="Ralston E.J."/>
            <person name="Meyer B.J."/>
            <person name="Haag E.S."/>
        </authorList>
    </citation>
    <scope>NUCLEOTIDE SEQUENCE [LARGE SCALE GENOMIC DNA]</scope>
    <source>
        <strain evidence="3">JU1422</strain>
    </source>
</reference>